<dbReference type="Proteomes" id="UP001595798">
    <property type="component" value="Unassembled WGS sequence"/>
</dbReference>
<feature type="domain" description="Transcription factor zinc-finger" evidence="1">
    <location>
        <begin position="69"/>
        <end position="110"/>
    </location>
</feature>
<comment type="caution">
    <text evidence="2">The sequence shown here is derived from an EMBL/GenBank/DDBJ whole genome shotgun (WGS) entry which is preliminary data.</text>
</comment>
<dbReference type="EMBL" id="JBHSDI010000001">
    <property type="protein sequence ID" value="MFC4257726.1"/>
    <property type="molecule type" value="Genomic_DNA"/>
</dbReference>
<evidence type="ECO:0000259" key="1">
    <source>
        <dbReference type="Pfam" id="PF13453"/>
    </source>
</evidence>
<sequence>MKCPRTGSPLRPLKVGGITVDVSKACGGVFFDNFELEKFDESTELRGEVLAEHLEQFSVPLLVQNERINCPKCVTTVMRRYYYSPENQIEIDECVTCNGIWLDAGELEHLRRLFPTQAKRQQVGRDFVEAKFNSPEYRDYQREQQESTDRINHVTDVLWSVLGVRRRR</sequence>
<evidence type="ECO:0000313" key="2">
    <source>
        <dbReference type="EMBL" id="MFC4257726.1"/>
    </source>
</evidence>
<name>A0ABV8QE51_9GAMM</name>
<proteinExistence type="predicted"/>
<accession>A0ABV8QE51</accession>
<dbReference type="RefSeq" id="WP_379884979.1">
    <property type="nucleotide sequence ID" value="NZ_JBHSDI010000001.1"/>
</dbReference>
<protein>
    <submittedName>
        <fullName evidence="2">Zf-TFIIB domain-containing protein</fullName>
    </submittedName>
</protein>
<organism evidence="2 3">
    <name type="scientific">Marinobacter lacisalsi</name>
    <dbReference type="NCBI Taxonomy" id="475979"/>
    <lineage>
        <taxon>Bacteria</taxon>
        <taxon>Pseudomonadati</taxon>
        <taxon>Pseudomonadota</taxon>
        <taxon>Gammaproteobacteria</taxon>
        <taxon>Pseudomonadales</taxon>
        <taxon>Marinobacteraceae</taxon>
        <taxon>Marinobacter</taxon>
    </lineage>
</organism>
<keyword evidence="3" id="KW-1185">Reference proteome</keyword>
<feature type="domain" description="Transcription factor zinc-finger" evidence="1">
    <location>
        <begin position="2"/>
        <end position="38"/>
    </location>
</feature>
<dbReference type="Pfam" id="PF13453">
    <property type="entry name" value="Zn_ribbon_TFIIB"/>
    <property type="match status" value="2"/>
</dbReference>
<dbReference type="InterPro" id="IPR027392">
    <property type="entry name" value="TF_Znf"/>
</dbReference>
<evidence type="ECO:0000313" key="3">
    <source>
        <dbReference type="Proteomes" id="UP001595798"/>
    </source>
</evidence>
<gene>
    <name evidence="2" type="ORF">ACFOZ5_01635</name>
</gene>
<reference evidence="3" key="1">
    <citation type="journal article" date="2019" name="Int. J. Syst. Evol. Microbiol.">
        <title>The Global Catalogue of Microorganisms (GCM) 10K type strain sequencing project: providing services to taxonomists for standard genome sequencing and annotation.</title>
        <authorList>
            <consortium name="The Broad Institute Genomics Platform"/>
            <consortium name="The Broad Institute Genome Sequencing Center for Infectious Disease"/>
            <person name="Wu L."/>
            <person name="Ma J."/>
        </authorList>
    </citation>
    <scope>NUCLEOTIDE SEQUENCE [LARGE SCALE GENOMIC DNA]</scope>
    <source>
        <strain evidence="3">CECT 7297</strain>
    </source>
</reference>